<protein>
    <recommendedName>
        <fullName evidence="1">DUF218 domain-containing protein</fullName>
    </recommendedName>
</protein>
<dbReference type="Pfam" id="PF02698">
    <property type="entry name" value="DUF218"/>
    <property type="match status" value="1"/>
</dbReference>
<dbReference type="InterPro" id="IPR003848">
    <property type="entry name" value="DUF218"/>
</dbReference>
<gene>
    <name evidence="2" type="ORF">GMO_21050</name>
</gene>
<evidence type="ECO:0000259" key="1">
    <source>
        <dbReference type="Pfam" id="PF02698"/>
    </source>
</evidence>
<dbReference type="STRING" id="1088869.GMO_21050"/>
<dbReference type="eggNOG" id="COG1434">
    <property type="taxonomic scope" value="Bacteria"/>
</dbReference>
<dbReference type="AlphaFoldDB" id="G6XKT9"/>
<proteinExistence type="predicted"/>
<name>G6XKT9_9PROT</name>
<evidence type="ECO:0000313" key="2">
    <source>
        <dbReference type="EMBL" id="EHH67652.1"/>
    </source>
</evidence>
<evidence type="ECO:0000313" key="3">
    <source>
        <dbReference type="Proteomes" id="UP000004949"/>
    </source>
</evidence>
<comment type="caution">
    <text evidence="2">The sequence shown here is derived from an EMBL/GenBank/DDBJ whole genome shotgun (WGS) entry which is preliminary data.</text>
</comment>
<accession>G6XKT9</accession>
<feature type="domain" description="DUF218" evidence="1">
    <location>
        <begin position="37"/>
        <end position="173"/>
    </location>
</feature>
<dbReference type="CDD" id="cd06259">
    <property type="entry name" value="YdcF-like"/>
    <property type="match status" value="1"/>
</dbReference>
<dbReference type="PATRIC" id="fig|1088869.3.peg.2100"/>
<dbReference type="OrthoDB" id="9812311at2"/>
<dbReference type="Proteomes" id="UP000004949">
    <property type="component" value="Unassembled WGS sequence"/>
</dbReference>
<sequence length="197" mass="21649">MKRGLSALMIVGALWLAGFLWFTHDARRPADTPALCDGIVALTGGLFRIDTSISLLKEGYGRQLLISGVAPHVTLKHLSQHQPDPLPPELKNQITLGKRAITTIGNAYETADWAHTNHFRRLLIVTAGYHIRRAMLELHRIAPDLVLVPYPVLPPALQAPLSRQTLFLLFKEYNKLLGAELATLTGLPDGRSGLTSP</sequence>
<dbReference type="EMBL" id="AGQV01000007">
    <property type="protein sequence ID" value="EHH67652.1"/>
    <property type="molecule type" value="Genomic_DNA"/>
</dbReference>
<keyword evidence="3" id="KW-1185">Reference proteome</keyword>
<organism evidence="2 3">
    <name type="scientific">Gluconobacter morbifer G707</name>
    <dbReference type="NCBI Taxonomy" id="1088869"/>
    <lineage>
        <taxon>Bacteria</taxon>
        <taxon>Pseudomonadati</taxon>
        <taxon>Pseudomonadota</taxon>
        <taxon>Alphaproteobacteria</taxon>
        <taxon>Acetobacterales</taxon>
        <taxon>Acetobacteraceae</taxon>
        <taxon>Gluconobacter</taxon>
    </lineage>
</organism>
<reference evidence="2 3" key="1">
    <citation type="submission" date="2011-10" db="EMBL/GenBank/DDBJ databases">
        <title>Genome sequence of Gluconobacter morbifer G707, isolated from Drosophila gut.</title>
        <authorList>
            <person name="Lee W.-J."/>
            <person name="Kim E.-K."/>
        </authorList>
    </citation>
    <scope>NUCLEOTIDE SEQUENCE [LARGE SCALE GENOMIC DNA]</scope>
    <source>
        <strain evidence="2 3">G707</strain>
    </source>
</reference>
<dbReference type="RefSeq" id="WP_008852252.1">
    <property type="nucleotide sequence ID" value="NZ_AGQV01000007.1"/>
</dbReference>